<protein>
    <submittedName>
        <fullName evidence="1">Uncharacterized protein</fullName>
    </submittedName>
</protein>
<organism evidence="1 2">
    <name type="scientific">Spiroplasma corruscae</name>
    <dbReference type="NCBI Taxonomy" id="216934"/>
    <lineage>
        <taxon>Bacteria</taxon>
        <taxon>Bacillati</taxon>
        <taxon>Mycoplasmatota</taxon>
        <taxon>Mollicutes</taxon>
        <taxon>Entomoplasmatales</taxon>
        <taxon>Spiroplasmataceae</taxon>
        <taxon>Spiroplasma</taxon>
    </lineage>
</organism>
<proteinExistence type="predicted"/>
<accession>A0A222EP19</accession>
<evidence type="ECO:0000313" key="2">
    <source>
        <dbReference type="Proteomes" id="UP000203229"/>
    </source>
</evidence>
<name>A0A222EP19_9MOLU</name>
<reference evidence="1 2" key="1">
    <citation type="submission" date="2017-07" db="EMBL/GenBank/DDBJ databases">
        <title>Complete genome sequence of Spiroplasma corruscae EC-1 (DSM 19793).</title>
        <authorList>
            <person name="Tsai Y.-M."/>
            <person name="Lo W.-S."/>
            <person name="Kuo C.-H."/>
        </authorList>
    </citation>
    <scope>NUCLEOTIDE SEQUENCE [LARGE SCALE GENOMIC DNA]</scope>
    <source>
        <strain evidence="1 2">EC-1</strain>
    </source>
</reference>
<evidence type="ECO:0000313" key="1">
    <source>
        <dbReference type="EMBL" id="ASP28141.1"/>
    </source>
</evidence>
<dbReference type="EMBL" id="CP022535">
    <property type="protein sequence ID" value="ASP28141.1"/>
    <property type="molecule type" value="Genomic_DNA"/>
</dbReference>
<dbReference type="RefSeq" id="WP_094048608.1">
    <property type="nucleotide sequence ID" value="NZ_CP022535.1"/>
</dbReference>
<keyword evidence="2" id="KW-1185">Reference proteome</keyword>
<dbReference type="OrthoDB" id="391832at2"/>
<gene>
    <name evidence="1" type="ORF">SCORR_v1c03670</name>
</gene>
<dbReference type="Proteomes" id="UP000203229">
    <property type="component" value="Chromosome"/>
</dbReference>
<dbReference type="KEGG" id="scou:SCORR_v1c03670"/>
<dbReference type="AlphaFoldDB" id="A0A222EP19"/>
<sequence length="231" mass="27925">MIQYLRAYKVNETSINNLRNVRPFWQQSIKKQVKKLKKWLFKFQRSDLKFKIDYPGSYTQYIKFLREVSNFNNFLNQKSDSLKANLKIYSKFYKIFVDYSYLLGWANFIEITIKYYDDIQTDTISELSIHYLKLVNDTIFKLFVIYKKEVLKALEDDEYIKLLTNDVVVPDKQILIVNDTLNKIIKYAKTLFRKKKISEETYLKISSLTLELVNFNYSFSYYSYKLLKNFN</sequence>